<proteinExistence type="predicted"/>
<dbReference type="InterPro" id="IPR031475">
    <property type="entry name" value="NBD_C"/>
</dbReference>
<keyword evidence="3" id="KW-1185">Reference proteome</keyword>
<gene>
    <name evidence="2" type="ORF">B0I28_103237</name>
</gene>
<dbReference type="EMBL" id="PVTJ01000003">
    <property type="protein sequence ID" value="PRY59763.1"/>
    <property type="molecule type" value="Genomic_DNA"/>
</dbReference>
<reference evidence="2 3" key="1">
    <citation type="submission" date="2018-03" db="EMBL/GenBank/DDBJ databases">
        <title>Genomic Encyclopedia of Type Strains, Phase III (KMG-III): the genomes of soil and plant-associated and newly described type strains.</title>
        <authorList>
            <person name="Whitman W."/>
        </authorList>
    </citation>
    <scope>NUCLEOTIDE SEQUENCE [LARGE SCALE GENOMIC DNA]</scope>
    <source>
        <strain evidence="2 3">CGMCC 4.7067</strain>
    </source>
</reference>
<accession>A0A2T0UPB4</accession>
<feature type="domain" description="Four-carbon acid sugar kinase nucleotide binding" evidence="1">
    <location>
        <begin position="2"/>
        <end position="133"/>
    </location>
</feature>
<dbReference type="Proteomes" id="UP000238176">
    <property type="component" value="Unassembled WGS sequence"/>
</dbReference>
<evidence type="ECO:0000259" key="1">
    <source>
        <dbReference type="Pfam" id="PF17042"/>
    </source>
</evidence>
<dbReference type="SUPFAM" id="SSF142764">
    <property type="entry name" value="YgbK-like"/>
    <property type="match status" value="1"/>
</dbReference>
<sequence>MVSSLNPATRAQITHAVRRGIAHTVLDVPNTADAALEAAIRALPRPAIVSTSAFRDPEGAQHLAHRLGTAAARAVRATEPGTIGLVGGDGAAAVLTALGPPRALVAGRIAPGVPLLRLPGLDVWTKAGGFGPPGLLTDLIQPAH</sequence>
<evidence type="ECO:0000313" key="2">
    <source>
        <dbReference type="EMBL" id="PRY59763.1"/>
    </source>
</evidence>
<comment type="caution">
    <text evidence="2">The sequence shown here is derived from an EMBL/GenBank/DDBJ whole genome shotgun (WGS) entry which is preliminary data.</text>
</comment>
<dbReference type="RefSeq" id="WP_106363674.1">
    <property type="nucleotide sequence ID" value="NZ_PVTJ01000003.1"/>
</dbReference>
<protein>
    <submittedName>
        <fullName evidence="2">Putative nucleotide-binding sugar-metabolising enzyme</fullName>
    </submittedName>
</protein>
<dbReference type="Gene3D" id="3.40.980.20">
    <property type="entry name" value="Four-carbon acid sugar kinase, nucleotide binding domain"/>
    <property type="match status" value="1"/>
</dbReference>
<dbReference type="AlphaFoldDB" id="A0A2T0UPB4"/>
<name>A0A2T0UPB4_9ACTN</name>
<dbReference type="Pfam" id="PF17042">
    <property type="entry name" value="NBD_C"/>
    <property type="match status" value="1"/>
</dbReference>
<dbReference type="InterPro" id="IPR042213">
    <property type="entry name" value="NBD_C_sf"/>
</dbReference>
<dbReference type="OrthoDB" id="191465at2"/>
<evidence type="ECO:0000313" key="3">
    <source>
        <dbReference type="Proteomes" id="UP000238176"/>
    </source>
</evidence>
<organism evidence="2 3">
    <name type="scientific">Glycomyces artemisiae</name>
    <dbReference type="NCBI Taxonomy" id="1076443"/>
    <lineage>
        <taxon>Bacteria</taxon>
        <taxon>Bacillati</taxon>
        <taxon>Actinomycetota</taxon>
        <taxon>Actinomycetes</taxon>
        <taxon>Glycomycetales</taxon>
        <taxon>Glycomycetaceae</taxon>
        <taxon>Glycomyces</taxon>
    </lineage>
</organism>